<evidence type="ECO:0000313" key="1">
    <source>
        <dbReference type="EMBL" id="CDL81081.1"/>
    </source>
</evidence>
<comment type="caution">
    <text evidence="1">The sequence shown here is derived from an EMBL/GenBank/DDBJ whole genome shotgun (WGS) entry which is preliminary data.</text>
</comment>
<organism evidence="1 2">
    <name type="scientific">Xenorhabdus szentirmaii DSM 16338</name>
    <dbReference type="NCBI Taxonomy" id="1427518"/>
    <lineage>
        <taxon>Bacteria</taxon>
        <taxon>Pseudomonadati</taxon>
        <taxon>Pseudomonadota</taxon>
        <taxon>Gammaproteobacteria</taxon>
        <taxon>Enterobacterales</taxon>
        <taxon>Morganellaceae</taxon>
        <taxon>Xenorhabdus</taxon>
    </lineage>
</organism>
<dbReference type="STRING" id="1427518.XSR1_100123"/>
<dbReference type="RefSeq" id="WP_143707597.1">
    <property type="nucleotide sequence ID" value="NZ_CAWLWS010000002.1"/>
</dbReference>
<accession>W1ITY4</accession>
<dbReference type="Proteomes" id="UP000019202">
    <property type="component" value="Unassembled WGS sequence"/>
</dbReference>
<reference evidence="1" key="1">
    <citation type="submission" date="2013-11" db="EMBL/GenBank/DDBJ databases">
        <title>Draft genome sequence and annotation of the entomopathogenic bacteria, Xenorhabdus cabanillasi strain JM26 and Xenorhabdus szentirmai strain DSM 16338.</title>
        <authorList>
            <person name="Gualtieri M."/>
            <person name="Ogier J.C."/>
            <person name="Pages S."/>
            <person name="Givaudan A."/>
            <person name="Gaudriault S."/>
        </authorList>
    </citation>
    <scope>NUCLEOTIDE SEQUENCE [LARGE SCALE GENOMIC DNA]</scope>
    <source>
        <strain evidence="1">DSM 16338</strain>
    </source>
</reference>
<sequence length="149" mass="15512">MLSNDVNISCSSWVFFPINDSDREAKWICIYPALRIAQERELEEARGKLGAVLGAPLFVAGSGAALATAATTTATAVTGAAAEADVLIGYIGAQAIRYARTIGTGIAVGSGAASTYAVAETHSEAYKMTPEYEGLAQTMKFLNDPSQSS</sequence>
<dbReference type="EMBL" id="CBXF010000002">
    <property type="protein sequence ID" value="CDL81081.1"/>
    <property type="molecule type" value="Genomic_DNA"/>
</dbReference>
<protein>
    <submittedName>
        <fullName evidence="1">Uncharacterized protein</fullName>
    </submittedName>
</protein>
<gene>
    <name evidence="1" type="ORF">XSR1_100123</name>
</gene>
<dbReference type="AlphaFoldDB" id="W1ITY4"/>
<evidence type="ECO:0000313" key="2">
    <source>
        <dbReference type="Proteomes" id="UP000019202"/>
    </source>
</evidence>
<proteinExistence type="predicted"/>
<name>W1ITY4_9GAMM</name>
<keyword evidence="2" id="KW-1185">Reference proteome</keyword>